<dbReference type="EMBL" id="DRBS01000127">
    <property type="protein sequence ID" value="HDD43871.1"/>
    <property type="molecule type" value="Genomic_DNA"/>
</dbReference>
<keyword evidence="2" id="KW-0963">Cytoplasm</keyword>
<organism evidence="4">
    <name type="scientific">Desulfofervidus auxilii</name>
    <dbReference type="NCBI Taxonomy" id="1621989"/>
    <lineage>
        <taxon>Bacteria</taxon>
        <taxon>Pseudomonadati</taxon>
        <taxon>Thermodesulfobacteriota</taxon>
        <taxon>Candidatus Desulfofervidia</taxon>
        <taxon>Candidatus Desulfofervidales</taxon>
        <taxon>Candidatus Desulfofervidaceae</taxon>
        <taxon>Candidatus Desulfofervidus</taxon>
    </lineage>
</organism>
<dbReference type="InterPro" id="IPR014729">
    <property type="entry name" value="Rossmann-like_a/b/a_fold"/>
</dbReference>
<proteinExistence type="inferred from homology"/>
<protein>
    <recommendedName>
        <fullName evidence="2">Universal stress protein</fullName>
    </recommendedName>
</protein>
<comment type="caution">
    <text evidence="4">The sequence shown here is derived from an EMBL/GenBank/DDBJ whole genome shotgun (WGS) entry which is preliminary data.</text>
</comment>
<name>A0A7C0Y8T4_DESA2</name>
<dbReference type="CDD" id="cd00293">
    <property type="entry name" value="USP-like"/>
    <property type="match status" value="1"/>
</dbReference>
<reference evidence="4" key="1">
    <citation type="journal article" date="2020" name="mSystems">
        <title>Genome- and Community-Level Interaction Insights into Carbon Utilization and Element Cycling Functions of Hydrothermarchaeota in Hydrothermal Sediment.</title>
        <authorList>
            <person name="Zhou Z."/>
            <person name="Liu Y."/>
            <person name="Xu W."/>
            <person name="Pan J."/>
            <person name="Luo Z.H."/>
            <person name="Li M."/>
        </authorList>
    </citation>
    <scope>NUCLEOTIDE SEQUENCE [LARGE SCALE GENOMIC DNA]</scope>
    <source>
        <strain evidence="4">HyVt-233</strain>
    </source>
</reference>
<dbReference type="GO" id="GO:0005737">
    <property type="term" value="C:cytoplasm"/>
    <property type="evidence" value="ECO:0007669"/>
    <property type="project" value="UniProtKB-SubCell"/>
</dbReference>
<evidence type="ECO:0000313" key="4">
    <source>
        <dbReference type="EMBL" id="HDD43871.1"/>
    </source>
</evidence>
<dbReference type="InterPro" id="IPR006016">
    <property type="entry name" value="UspA"/>
</dbReference>
<dbReference type="InterPro" id="IPR006015">
    <property type="entry name" value="Universal_stress_UspA"/>
</dbReference>
<sequence length="143" mass="15728">MNYKTILVPIDGSKASKIALEEAIKIAKENSASVIILHVVPQNADLIEVYKISSLKSAFQQEGKKLLEEAYKYASQKGISAISHLVEGKPWEEIIKIATTQNCDLIVMGSHGHSTFSKFFLGSVTQRVLGEAPCPVMVVREKK</sequence>
<evidence type="ECO:0000256" key="2">
    <source>
        <dbReference type="PIRNR" id="PIRNR006276"/>
    </source>
</evidence>
<dbReference type="PRINTS" id="PR01438">
    <property type="entry name" value="UNVRSLSTRESS"/>
</dbReference>
<dbReference type="PANTHER" id="PTHR46268:SF6">
    <property type="entry name" value="UNIVERSAL STRESS PROTEIN UP12"/>
    <property type="match status" value="1"/>
</dbReference>
<dbReference type="SUPFAM" id="SSF52402">
    <property type="entry name" value="Adenine nucleotide alpha hydrolases-like"/>
    <property type="match status" value="1"/>
</dbReference>
<accession>A0A7C0Y8T4</accession>
<evidence type="ECO:0000256" key="1">
    <source>
        <dbReference type="ARBA" id="ARBA00008791"/>
    </source>
</evidence>
<dbReference type="AlphaFoldDB" id="A0A7C0Y8T4"/>
<feature type="domain" description="UspA" evidence="3">
    <location>
        <begin position="3"/>
        <end position="140"/>
    </location>
</feature>
<gene>
    <name evidence="4" type="ORF">ENG63_03295</name>
</gene>
<evidence type="ECO:0000259" key="3">
    <source>
        <dbReference type="Pfam" id="PF00582"/>
    </source>
</evidence>
<dbReference type="PANTHER" id="PTHR46268">
    <property type="entry name" value="STRESS RESPONSE PROTEIN NHAX"/>
    <property type="match status" value="1"/>
</dbReference>
<comment type="similarity">
    <text evidence="1 2">Belongs to the universal stress protein A family.</text>
</comment>
<dbReference type="Pfam" id="PF00582">
    <property type="entry name" value="Usp"/>
    <property type="match status" value="1"/>
</dbReference>
<dbReference type="Proteomes" id="UP000886289">
    <property type="component" value="Unassembled WGS sequence"/>
</dbReference>
<comment type="subcellular location">
    <subcellularLocation>
        <location evidence="2">Cytoplasm</location>
    </subcellularLocation>
</comment>
<dbReference type="Gene3D" id="3.40.50.620">
    <property type="entry name" value="HUPs"/>
    <property type="match status" value="1"/>
</dbReference>
<dbReference type="PIRSF" id="PIRSF006276">
    <property type="entry name" value="UspA"/>
    <property type="match status" value="1"/>
</dbReference>